<organism evidence="2 3">
    <name type="scientific">Undibacterium seohonense</name>
    <dbReference type="NCBI Taxonomy" id="1344950"/>
    <lineage>
        <taxon>Bacteria</taxon>
        <taxon>Pseudomonadati</taxon>
        <taxon>Pseudomonadota</taxon>
        <taxon>Betaproteobacteria</taxon>
        <taxon>Burkholderiales</taxon>
        <taxon>Oxalobacteraceae</taxon>
        <taxon>Undibacterium</taxon>
    </lineage>
</organism>
<accession>A0ABR6X4R3</accession>
<keyword evidence="1" id="KW-0732">Signal</keyword>
<gene>
    <name evidence="2" type="ORF">H8K52_11155</name>
</gene>
<sequence>MKSLQTCLFMLFFVASSCMAQNAIVGEWKLVSSGGKPVPTFLKNTVLVIRSNQEIASIDTADLKQGVSVASLVKSALAKGTWKIENNLFFASNSLLKSGSPFKVDGQKLTFDKDPYLSDQWQSLVTMYERRK</sequence>
<dbReference type="PROSITE" id="PS51257">
    <property type="entry name" value="PROKAR_LIPOPROTEIN"/>
    <property type="match status" value="1"/>
</dbReference>
<evidence type="ECO:0000313" key="3">
    <source>
        <dbReference type="Proteomes" id="UP000648257"/>
    </source>
</evidence>
<evidence type="ECO:0000256" key="1">
    <source>
        <dbReference type="SAM" id="SignalP"/>
    </source>
</evidence>
<name>A0ABR6X4R3_9BURK</name>
<feature type="chain" id="PRO_5047130155" description="Lipocalin-like domain-containing protein" evidence="1">
    <location>
        <begin position="21"/>
        <end position="132"/>
    </location>
</feature>
<keyword evidence="3" id="KW-1185">Reference proteome</keyword>
<evidence type="ECO:0008006" key="4">
    <source>
        <dbReference type="Google" id="ProtNLM"/>
    </source>
</evidence>
<feature type="signal peptide" evidence="1">
    <location>
        <begin position="1"/>
        <end position="20"/>
    </location>
</feature>
<reference evidence="2 3" key="1">
    <citation type="submission" date="2020-08" db="EMBL/GenBank/DDBJ databases">
        <title>Novel species isolated from subtropical streams in China.</title>
        <authorList>
            <person name="Lu H."/>
        </authorList>
    </citation>
    <scope>NUCLEOTIDE SEQUENCE [LARGE SCALE GENOMIC DNA]</scope>
    <source>
        <strain evidence="2 3">KACC 16656</strain>
    </source>
</reference>
<evidence type="ECO:0000313" key="2">
    <source>
        <dbReference type="EMBL" id="MBC3807902.1"/>
    </source>
</evidence>
<dbReference type="RefSeq" id="WP_186922981.1">
    <property type="nucleotide sequence ID" value="NZ_JACOFW010000011.1"/>
</dbReference>
<dbReference type="Proteomes" id="UP000648257">
    <property type="component" value="Unassembled WGS sequence"/>
</dbReference>
<protein>
    <recommendedName>
        <fullName evidence="4">Lipocalin-like domain-containing protein</fullName>
    </recommendedName>
</protein>
<dbReference type="EMBL" id="JACOFW010000011">
    <property type="protein sequence ID" value="MBC3807902.1"/>
    <property type="molecule type" value="Genomic_DNA"/>
</dbReference>
<proteinExistence type="predicted"/>
<comment type="caution">
    <text evidence="2">The sequence shown here is derived from an EMBL/GenBank/DDBJ whole genome shotgun (WGS) entry which is preliminary data.</text>
</comment>